<evidence type="ECO:0000313" key="8">
    <source>
        <dbReference type="Proteomes" id="UP001549291"/>
    </source>
</evidence>
<keyword evidence="4 7" id="KW-0238">DNA-binding</keyword>
<dbReference type="InterPro" id="IPR000847">
    <property type="entry name" value="LysR_HTH_N"/>
</dbReference>
<evidence type="ECO:0000259" key="6">
    <source>
        <dbReference type="PROSITE" id="PS50931"/>
    </source>
</evidence>
<reference evidence="7 8" key="1">
    <citation type="submission" date="2024-06" db="EMBL/GenBank/DDBJ databases">
        <title>Genomic Encyclopedia of Type Strains, Phase V (KMG-V): Genome sequencing to study the core and pangenomes of soil and plant-associated prokaryotes.</title>
        <authorList>
            <person name="Whitman W."/>
        </authorList>
    </citation>
    <scope>NUCLEOTIDE SEQUENCE [LARGE SCALE GENOMIC DNA]</scope>
    <source>
        <strain evidence="7 8">USDA 160</strain>
    </source>
</reference>
<dbReference type="PANTHER" id="PTHR30579:SF7">
    <property type="entry name" value="HTH-TYPE TRANSCRIPTIONAL REGULATOR LRHA-RELATED"/>
    <property type="match status" value="1"/>
</dbReference>
<dbReference type="PRINTS" id="PR00039">
    <property type="entry name" value="HTHLYSR"/>
</dbReference>
<dbReference type="InterPro" id="IPR036390">
    <property type="entry name" value="WH_DNA-bd_sf"/>
</dbReference>
<dbReference type="Proteomes" id="UP001549291">
    <property type="component" value="Unassembled WGS sequence"/>
</dbReference>
<evidence type="ECO:0000313" key="7">
    <source>
        <dbReference type="EMBL" id="MET4722442.1"/>
    </source>
</evidence>
<proteinExistence type="inferred from homology"/>
<dbReference type="PROSITE" id="PS50931">
    <property type="entry name" value="HTH_LYSR"/>
    <property type="match status" value="1"/>
</dbReference>
<dbReference type="InterPro" id="IPR036388">
    <property type="entry name" value="WH-like_DNA-bd_sf"/>
</dbReference>
<dbReference type="GeneID" id="64069218"/>
<gene>
    <name evidence="7" type="ORF">ABIF63_006548</name>
</gene>
<dbReference type="InterPro" id="IPR005119">
    <property type="entry name" value="LysR_subst-bd"/>
</dbReference>
<dbReference type="Pfam" id="PF00126">
    <property type="entry name" value="HTH_1"/>
    <property type="match status" value="1"/>
</dbReference>
<evidence type="ECO:0000256" key="3">
    <source>
        <dbReference type="ARBA" id="ARBA00023015"/>
    </source>
</evidence>
<name>A0ABV2S1L1_BRAJP</name>
<dbReference type="InterPro" id="IPR050176">
    <property type="entry name" value="LTTR"/>
</dbReference>
<feature type="domain" description="HTH lysR-type" evidence="6">
    <location>
        <begin position="4"/>
        <end position="61"/>
    </location>
</feature>
<dbReference type="RefSeq" id="WP_014495879.1">
    <property type="nucleotide sequence ID" value="NZ_BJNK01000001.1"/>
</dbReference>
<sequence>MRDLELDLLRAFVAVADAGSFTAAADTVGRSQSAVSQKIRRLEDLIGHPIFDRNSRSLALTGAGGQLLIGARRLLDLNDDVIRSLHVPETTGRLRVGICEDFVPLQLSRLLARFLRLHPGVQLDVNTSLTHSLLREFEAGNLDLVIATRELKERGRVIWREPMVWFAASDFRLDPEQPVPLVLLQPPCSYRELMFTTLDAARQAWVTACTVSSLTGVQAAVAGGLGITLLGRSFIQDGMQIIDAPKHWPPLPMTEIIVLGEDTAEKSLARPLLEFLVEGMRMPSLPQSG</sequence>
<dbReference type="EMBL" id="JBEPTQ010000002">
    <property type="protein sequence ID" value="MET4722442.1"/>
    <property type="molecule type" value="Genomic_DNA"/>
</dbReference>
<accession>A0ABV2S1L1</accession>
<keyword evidence="8" id="KW-1185">Reference proteome</keyword>
<dbReference type="Gene3D" id="1.10.10.10">
    <property type="entry name" value="Winged helix-like DNA-binding domain superfamily/Winged helix DNA-binding domain"/>
    <property type="match status" value="1"/>
</dbReference>
<protein>
    <submittedName>
        <fullName evidence="7">DNA-binding transcriptional LysR family regulator</fullName>
    </submittedName>
</protein>
<keyword evidence="5" id="KW-0804">Transcription</keyword>
<dbReference type="Pfam" id="PF03466">
    <property type="entry name" value="LysR_substrate"/>
    <property type="match status" value="1"/>
</dbReference>
<dbReference type="Gene3D" id="3.40.190.10">
    <property type="entry name" value="Periplasmic binding protein-like II"/>
    <property type="match status" value="2"/>
</dbReference>
<evidence type="ECO:0000256" key="1">
    <source>
        <dbReference type="ARBA" id="ARBA00003502"/>
    </source>
</evidence>
<comment type="caution">
    <text evidence="7">The sequence shown here is derived from an EMBL/GenBank/DDBJ whole genome shotgun (WGS) entry which is preliminary data.</text>
</comment>
<comment type="similarity">
    <text evidence="2">Belongs to the LysR transcriptional regulatory family.</text>
</comment>
<keyword evidence="3" id="KW-0805">Transcription regulation</keyword>
<organism evidence="7 8">
    <name type="scientific">Bradyrhizobium japonicum</name>
    <dbReference type="NCBI Taxonomy" id="375"/>
    <lineage>
        <taxon>Bacteria</taxon>
        <taxon>Pseudomonadati</taxon>
        <taxon>Pseudomonadota</taxon>
        <taxon>Alphaproteobacteria</taxon>
        <taxon>Hyphomicrobiales</taxon>
        <taxon>Nitrobacteraceae</taxon>
        <taxon>Bradyrhizobium</taxon>
    </lineage>
</organism>
<evidence type="ECO:0000256" key="2">
    <source>
        <dbReference type="ARBA" id="ARBA00009437"/>
    </source>
</evidence>
<dbReference type="GO" id="GO:0003677">
    <property type="term" value="F:DNA binding"/>
    <property type="evidence" value="ECO:0007669"/>
    <property type="project" value="UniProtKB-KW"/>
</dbReference>
<dbReference type="SUPFAM" id="SSF46785">
    <property type="entry name" value="Winged helix' DNA-binding domain"/>
    <property type="match status" value="1"/>
</dbReference>
<evidence type="ECO:0000256" key="5">
    <source>
        <dbReference type="ARBA" id="ARBA00023163"/>
    </source>
</evidence>
<comment type="function">
    <text evidence="1">NodD regulates the expression of the nodABCFE genes which encode other nodulation proteins. NodD is also a negative regulator of its own expression. Binds flavonoids as inducers.</text>
</comment>
<evidence type="ECO:0000256" key="4">
    <source>
        <dbReference type="ARBA" id="ARBA00023125"/>
    </source>
</evidence>
<dbReference type="PANTHER" id="PTHR30579">
    <property type="entry name" value="TRANSCRIPTIONAL REGULATOR"/>
    <property type="match status" value="1"/>
</dbReference>
<dbReference type="SUPFAM" id="SSF53850">
    <property type="entry name" value="Periplasmic binding protein-like II"/>
    <property type="match status" value="1"/>
</dbReference>